<dbReference type="STRING" id="390807.SAMN04488095_2764"/>
<protein>
    <recommendedName>
        <fullName evidence="1">DUF58 domain-containing protein</fullName>
    </recommendedName>
</protein>
<dbReference type="InterPro" id="IPR002881">
    <property type="entry name" value="DUF58"/>
</dbReference>
<evidence type="ECO:0000313" key="3">
    <source>
        <dbReference type="Proteomes" id="UP000199110"/>
    </source>
</evidence>
<accession>A0A1I3R372</accession>
<dbReference type="AlphaFoldDB" id="A0A1I3R372"/>
<organism evidence="2 3">
    <name type="scientific">Jannaschia pohangensis</name>
    <dbReference type="NCBI Taxonomy" id="390807"/>
    <lineage>
        <taxon>Bacteria</taxon>
        <taxon>Pseudomonadati</taxon>
        <taxon>Pseudomonadota</taxon>
        <taxon>Alphaproteobacteria</taxon>
        <taxon>Rhodobacterales</taxon>
        <taxon>Roseobacteraceae</taxon>
        <taxon>Jannaschia</taxon>
    </lineage>
</organism>
<dbReference type="PANTHER" id="PTHR33608">
    <property type="entry name" value="BLL2464 PROTEIN"/>
    <property type="match status" value="1"/>
</dbReference>
<evidence type="ECO:0000313" key="2">
    <source>
        <dbReference type="EMBL" id="SFJ40565.1"/>
    </source>
</evidence>
<feature type="domain" description="DUF58" evidence="1">
    <location>
        <begin position="55"/>
        <end position="257"/>
    </location>
</feature>
<dbReference type="Pfam" id="PF01882">
    <property type="entry name" value="DUF58"/>
    <property type="match status" value="1"/>
</dbReference>
<dbReference type="RefSeq" id="WP_245749246.1">
    <property type="nucleotide sequence ID" value="NZ_FORA01000003.1"/>
</dbReference>
<gene>
    <name evidence="2" type="ORF">SAMN04488095_2764</name>
</gene>
<dbReference type="EMBL" id="FORA01000003">
    <property type="protein sequence ID" value="SFJ40565.1"/>
    <property type="molecule type" value="Genomic_DNA"/>
</dbReference>
<dbReference type="PANTHER" id="PTHR33608:SF6">
    <property type="entry name" value="BLL2464 PROTEIN"/>
    <property type="match status" value="1"/>
</dbReference>
<evidence type="ECO:0000259" key="1">
    <source>
        <dbReference type="Pfam" id="PF01882"/>
    </source>
</evidence>
<sequence>MADTLHTPATLRARSEGAAATLPGLLMGAERLAATVLLGEHGRKRAGPGDAFWQFRAAQPGDARRSIDWRQSARGDGHFVRETEWQAAQSLMLWVDDAASMAFASKGRPSKLRRAQTLALALAVLAVKGGERTGLAALPEPPRSGKAQLIRIADALMEGGDVPDYGAPRPQVMPFGARAVFLSDFLGPVEPLVEALTAAADRGVQGVLVQILDPEEEAFPYDGRTLFESMSGAVRFETLKAGQLRDDYLERLAARRAALRDLCARTGWRYQLHHTDRSAEAALLSLYTALERRR</sequence>
<proteinExistence type="predicted"/>
<name>A0A1I3R372_9RHOB</name>
<dbReference type="Proteomes" id="UP000199110">
    <property type="component" value="Unassembled WGS sequence"/>
</dbReference>
<keyword evidence="3" id="KW-1185">Reference proteome</keyword>
<reference evidence="2 3" key="1">
    <citation type="submission" date="2016-10" db="EMBL/GenBank/DDBJ databases">
        <authorList>
            <person name="de Groot N.N."/>
        </authorList>
    </citation>
    <scope>NUCLEOTIDE SEQUENCE [LARGE SCALE GENOMIC DNA]</scope>
    <source>
        <strain evidence="2 3">DSM 19073</strain>
    </source>
</reference>